<dbReference type="CDD" id="cd01991">
    <property type="entry name" value="Asn_synthase_B_C"/>
    <property type="match status" value="1"/>
</dbReference>
<dbReference type="SUPFAM" id="SSF52402">
    <property type="entry name" value="Adenine nucleotide alpha hydrolases-like"/>
    <property type="match status" value="1"/>
</dbReference>
<gene>
    <name evidence="13" type="primary">asnB_4</name>
    <name evidence="13" type="ORF">GTS_36990</name>
</gene>
<evidence type="ECO:0000313" key="14">
    <source>
        <dbReference type="Proteomes" id="UP000298860"/>
    </source>
</evidence>
<dbReference type="RefSeq" id="WP_137815103.1">
    <property type="nucleotide sequence ID" value="NZ_BJFL01000020.1"/>
</dbReference>
<comment type="caution">
    <text evidence="13">The sequence shown here is derived from an EMBL/GenBank/DDBJ whole genome shotgun (WGS) entry which is preliminary data.</text>
</comment>
<dbReference type="Gene3D" id="3.40.50.620">
    <property type="entry name" value="HUPs"/>
    <property type="match status" value="1"/>
</dbReference>
<keyword evidence="6 9" id="KW-0061">Asparagine biosynthesis</keyword>
<name>A0A4D4JC94_9PSEU</name>
<dbReference type="Gene3D" id="3.60.20.10">
    <property type="entry name" value="Glutamine Phosphoribosylpyrophosphate, subunit 1, domain 1"/>
    <property type="match status" value="1"/>
</dbReference>
<feature type="site" description="Important for beta-aspartyl-AMP intermediate formation" evidence="11">
    <location>
        <position position="377"/>
    </location>
</feature>
<comment type="similarity">
    <text evidence="2">Belongs to the asparagine synthetase family.</text>
</comment>
<sequence>MCGLLGLICATETDAAAARDAVAAALRCQRHRGPDETDTWADAEVVYGFNRLAFIDLERSHQPLVWGPPEAPTRYTLNFNGEIYNYRELRAELTSTFGTAFHTEGDGEAIVAAYHHYGPDAVRRLRGMFAFMIWDAQEKTVFGARDPFGIKPLYYAAGPGGVAFSSEKKSLLQLAGTLGVAGELDRTALQHYLVLQYVPEPESLHTGIRRVESGTSFRVRPGGPVRFTRYFHPRFDARAVRDAAEADALYERIADVLRDSVAKHMISDPDVTVGAFLSGGIDSTATATLAKQHNPNLIAFTTGFERPGYSEVDVAAETAAAIGVKHVVRTVSADEMMESLPLIVWYLDDPVADPALVPLWFVAREARKYVKAVLSGEGADELFGGYTIYHEPISLAPFEKVPGGVRKLMGRVSTRIPEGTRGKDLLRRGALTLEERYYGNARNFRDEQLRAVLRGYAEGVGATDVTAPWYEVSRGWDPVARMQHVDLFTWLRGDILVKADKMTMANSLELRVPFLDPEVFRVAASIPVEQKLTAGTTKYALRQALARIIPPHVLHRPKLGFPVPIRQWLRAEMYDWARGVIADSRTDHLLDRTAVRALLDEHREGQFDRSRQIWALLVFMIWHGIFVEHRITPKVPESVYPVRL</sequence>
<dbReference type="OrthoDB" id="9763290at2"/>
<dbReference type="Pfam" id="PF00733">
    <property type="entry name" value="Asn_synthase"/>
    <property type="match status" value="1"/>
</dbReference>
<evidence type="ECO:0000256" key="5">
    <source>
        <dbReference type="ARBA" id="ARBA00022840"/>
    </source>
</evidence>
<evidence type="ECO:0000256" key="1">
    <source>
        <dbReference type="ARBA" id="ARBA00005187"/>
    </source>
</evidence>
<feature type="binding site" evidence="10">
    <location>
        <begin position="375"/>
        <end position="376"/>
    </location>
    <ligand>
        <name>ATP</name>
        <dbReference type="ChEBI" id="CHEBI:30616"/>
    </ligand>
</feature>
<dbReference type="InterPro" id="IPR006426">
    <property type="entry name" value="Asn_synth_AEB"/>
</dbReference>
<dbReference type="GO" id="GO:0004066">
    <property type="term" value="F:asparagine synthase (glutamine-hydrolyzing) activity"/>
    <property type="evidence" value="ECO:0007669"/>
    <property type="project" value="UniProtKB-EC"/>
</dbReference>
<dbReference type="GO" id="GO:0006529">
    <property type="term" value="P:asparagine biosynthetic process"/>
    <property type="evidence" value="ECO:0007669"/>
    <property type="project" value="UniProtKB-KW"/>
</dbReference>
<keyword evidence="4 10" id="KW-0547">Nucleotide-binding</keyword>
<keyword evidence="14" id="KW-1185">Reference proteome</keyword>
<proteinExistence type="inferred from homology"/>
<dbReference type="GO" id="GO:0005829">
    <property type="term" value="C:cytosol"/>
    <property type="evidence" value="ECO:0007669"/>
    <property type="project" value="TreeGrafter"/>
</dbReference>
<evidence type="ECO:0000259" key="12">
    <source>
        <dbReference type="PROSITE" id="PS51278"/>
    </source>
</evidence>
<feature type="binding site" evidence="10">
    <location>
        <position position="106"/>
    </location>
    <ligand>
        <name>L-glutamine</name>
        <dbReference type="ChEBI" id="CHEBI:58359"/>
    </ligand>
</feature>
<dbReference type="PROSITE" id="PS51278">
    <property type="entry name" value="GATASE_TYPE_2"/>
    <property type="match status" value="1"/>
</dbReference>
<reference evidence="14" key="1">
    <citation type="submission" date="2019-04" db="EMBL/GenBank/DDBJ databases">
        <title>Draft genome sequence of Pseudonocardiaceae bacterium SL3-2-4.</title>
        <authorList>
            <person name="Ningsih F."/>
            <person name="Yokota A."/>
            <person name="Sakai Y."/>
            <person name="Nanatani K."/>
            <person name="Yabe S."/>
            <person name="Oetari A."/>
            <person name="Sjamsuridzal W."/>
        </authorList>
    </citation>
    <scope>NUCLEOTIDE SEQUENCE [LARGE SCALE GENOMIC DNA]</scope>
    <source>
        <strain evidence="14">SL3-2-4</strain>
    </source>
</reference>
<dbReference type="EC" id="6.3.5.4" evidence="3"/>
<evidence type="ECO:0000256" key="8">
    <source>
        <dbReference type="ARBA" id="ARBA00048741"/>
    </source>
</evidence>
<dbReference type="AlphaFoldDB" id="A0A4D4JC94"/>
<dbReference type="InterPro" id="IPR029055">
    <property type="entry name" value="Ntn_hydrolases_N"/>
</dbReference>
<evidence type="ECO:0000256" key="11">
    <source>
        <dbReference type="PIRSR" id="PIRSR001589-3"/>
    </source>
</evidence>
<dbReference type="Pfam" id="PF13537">
    <property type="entry name" value="GATase_7"/>
    <property type="match status" value="1"/>
</dbReference>
<evidence type="ECO:0000256" key="2">
    <source>
        <dbReference type="ARBA" id="ARBA00005752"/>
    </source>
</evidence>
<comment type="catalytic activity">
    <reaction evidence="8">
        <text>L-aspartate + L-glutamine + ATP + H2O = L-asparagine + L-glutamate + AMP + diphosphate + H(+)</text>
        <dbReference type="Rhea" id="RHEA:12228"/>
        <dbReference type="ChEBI" id="CHEBI:15377"/>
        <dbReference type="ChEBI" id="CHEBI:15378"/>
        <dbReference type="ChEBI" id="CHEBI:29985"/>
        <dbReference type="ChEBI" id="CHEBI:29991"/>
        <dbReference type="ChEBI" id="CHEBI:30616"/>
        <dbReference type="ChEBI" id="CHEBI:33019"/>
        <dbReference type="ChEBI" id="CHEBI:58048"/>
        <dbReference type="ChEBI" id="CHEBI:58359"/>
        <dbReference type="ChEBI" id="CHEBI:456215"/>
        <dbReference type="EC" id="6.3.5.4"/>
    </reaction>
</comment>
<evidence type="ECO:0000256" key="10">
    <source>
        <dbReference type="PIRSR" id="PIRSR001589-2"/>
    </source>
</evidence>
<evidence type="ECO:0000256" key="9">
    <source>
        <dbReference type="PIRSR" id="PIRSR001589-1"/>
    </source>
</evidence>
<keyword evidence="9" id="KW-0028">Amino-acid biosynthesis</keyword>
<dbReference type="GO" id="GO:0005524">
    <property type="term" value="F:ATP binding"/>
    <property type="evidence" value="ECO:0007669"/>
    <property type="project" value="UniProtKB-KW"/>
</dbReference>
<evidence type="ECO:0000256" key="6">
    <source>
        <dbReference type="ARBA" id="ARBA00022888"/>
    </source>
</evidence>
<dbReference type="PANTHER" id="PTHR43284">
    <property type="entry name" value="ASPARAGINE SYNTHETASE (GLUTAMINE-HYDROLYZING)"/>
    <property type="match status" value="1"/>
</dbReference>
<evidence type="ECO:0000256" key="3">
    <source>
        <dbReference type="ARBA" id="ARBA00012737"/>
    </source>
</evidence>
<feature type="active site" description="For GATase activity" evidence="9">
    <location>
        <position position="2"/>
    </location>
</feature>
<accession>A0A4D4JC94</accession>
<comment type="pathway">
    <text evidence="1">Amino-acid biosynthesis; L-asparagine biosynthesis; L-asparagine from L-aspartate (L-Gln route): step 1/1.</text>
</comment>
<evidence type="ECO:0000313" key="13">
    <source>
        <dbReference type="EMBL" id="GDY32066.1"/>
    </source>
</evidence>
<dbReference type="InterPro" id="IPR033738">
    <property type="entry name" value="AsnB_N"/>
</dbReference>
<keyword evidence="5 10" id="KW-0067">ATP-binding</keyword>
<keyword evidence="7 9" id="KW-0315">Glutamine amidotransferase</keyword>
<dbReference type="Proteomes" id="UP000298860">
    <property type="component" value="Unassembled WGS sequence"/>
</dbReference>
<organism evidence="13 14">
    <name type="scientific">Gandjariella thermophila</name>
    <dbReference type="NCBI Taxonomy" id="1931992"/>
    <lineage>
        <taxon>Bacteria</taxon>
        <taxon>Bacillati</taxon>
        <taxon>Actinomycetota</taxon>
        <taxon>Actinomycetes</taxon>
        <taxon>Pseudonocardiales</taxon>
        <taxon>Pseudonocardiaceae</taxon>
        <taxon>Gandjariella</taxon>
    </lineage>
</organism>
<dbReference type="PIRSF" id="PIRSF001589">
    <property type="entry name" value="Asn_synthetase_glu-h"/>
    <property type="match status" value="1"/>
</dbReference>
<dbReference type="NCBIfam" id="TIGR01536">
    <property type="entry name" value="asn_synth_AEB"/>
    <property type="match status" value="1"/>
</dbReference>
<dbReference type="InterPro" id="IPR051786">
    <property type="entry name" value="ASN_synthetase/amidase"/>
</dbReference>
<evidence type="ECO:0000256" key="4">
    <source>
        <dbReference type="ARBA" id="ARBA00022741"/>
    </source>
</evidence>
<dbReference type="CDD" id="cd00712">
    <property type="entry name" value="AsnB"/>
    <property type="match status" value="1"/>
</dbReference>
<protein>
    <recommendedName>
        <fullName evidence="3">asparagine synthase (glutamine-hydrolyzing)</fullName>
        <ecNumber evidence="3">6.3.5.4</ecNumber>
    </recommendedName>
</protein>
<dbReference type="PANTHER" id="PTHR43284:SF1">
    <property type="entry name" value="ASPARAGINE SYNTHETASE"/>
    <property type="match status" value="1"/>
</dbReference>
<dbReference type="EMBL" id="BJFL01000020">
    <property type="protein sequence ID" value="GDY32066.1"/>
    <property type="molecule type" value="Genomic_DNA"/>
</dbReference>
<dbReference type="InterPro" id="IPR017932">
    <property type="entry name" value="GATase_2_dom"/>
</dbReference>
<feature type="domain" description="Glutamine amidotransferase type-2" evidence="12">
    <location>
        <begin position="2"/>
        <end position="222"/>
    </location>
</feature>
<dbReference type="SUPFAM" id="SSF56235">
    <property type="entry name" value="N-terminal nucleophile aminohydrolases (Ntn hydrolases)"/>
    <property type="match status" value="1"/>
</dbReference>
<evidence type="ECO:0000256" key="7">
    <source>
        <dbReference type="ARBA" id="ARBA00022962"/>
    </source>
</evidence>
<dbReference type="InterPro" id="IPR001962">
    <property type="entry name" value="Asn_synthase"/>
</dbReference>
<dbReference type="InterPro" id="IPR014729">
    <property type="entry name" value="Rossmann-like_a/b/a_fold"/>
</dbReference>